<dbReference type="GO" id="GO:0016042">
    <property type="term" value="P:lipid catabolic process"/>
    <property type="evidence" value="ECO:0007669"/>
    <property type="project" value="UniProtKB-UniRule"/>
</dbReference>
<dbReference type="Proteomes" id="UP000645257">
    <property type="component" value="Unassembled WGS sequence"/>
</dbReference>
<keyword evidence="5" id="KW-0732">Signal</keyword>
<dbReference type="PANTHER" id="PTHR14226:SF29">
    <property type="entry name" value="NEUROPATHY TARGET ESTERASE SWS"/>
    <property type="match status" value="1"/>
</dbReference>
<sequence length="741" mass="81545">MLKRILGGIALILACQLAFAAEVASRSASAPPRIGIVLGGGGARGFAHLGVLMELERLHVPISCISGTSAGALVGGMYANGMSLEGMREAFRTADWDRMLSGRVDRRDTPYDRKRNDYINYFDLTLGVGNGALKVPRSAINSQDIDLFIRKLTRDSTIDSFDKLPIPFRAVATDLSTGEAVVFDKGDLSVALRASMAVPGLFDLVEYDDKLLVDGGVARNLPIQEIKHRCADRVIVVDVGTPPLKKDQINSLFDVVSQTSRLLISRNVSEQMKRLDKDDIVIRPDLDGFSSADFGENQAIMERGLKAAKAIEAKLRALSVPEPEYLAWHETLVAPAAPVINEIRIAGKAGFVNRSAVEARLRQHGNGEDVAEVRKTLRSLFAEGDYDRLTYTISHQNGQNIMSVMPVERATGPDYLRFGMELKGTAPGDSSYNIMASHLRTWVNSAGASWRNEATLGNDPLLRTEFYQPFSATNPMFVAAYASYSEKHYGFYFPSHVKAMEIGIRERTAGLDGGIALGKFGEFRLGAYFSRYHPFHREGIDESFPDNFVPWQDRGIRSQLVIDQFDNPRWPRRGYFFNGEVRMAVPAWGNYNGRYYNVTAENVVTFGELSLRMTGKLRGNILDSAGKRAIQPQFLGGFLNLTGYQQNELVGERVALGRLMGYWRVATLPSALGSGLYTGVSLEAGKVWQPLGLWPYGRDSRVLKAGALFLGADTWIGPVFLGVGAAQGGRLTGYFMVGVDY</sequence>
<dbReference type="PROSITE" id="PS51635">
    <property type="entry name" value="PNPLA"/>
    <property type="match status" value="1"/>
</dbReference>
<evidence type="ECO:0000256" key="3">
    <source>
        <dbReference type="ARBA" id="ARBA00023098"/>
    </source>
</evidence>
<dbReference type="InterPro" id="IPR016035">
    <property type="entry name" value="Acyl_Trfase/lysoPLipase"/>
</dbReference>
<dbReference type="InterPro" id="IPR002641">
    <property type="entry name" value="PNPLA_dom"/>
</dbReference>
<dbReference type="Gene3D" id="2.40.160.50">
    <property type="entry name" value="membrane protein fhac: a member of the omp85/tpsb transporter family"/>
    <property type="match status" value="1"/>
</dbReference>
<reference evidence="7" key="1">
    <citation type="journal article" date="2014" name="Int. J. Syst. Evol. Microbiol.">
        <title>Complete genome sequence of Corynebacterium casei LMG S-19264T (=DSM 44701T), isolated from a smear-ripened cheese.</title>
        <authorList>
            <consortium name="US DOE Joint Genome Institute (JGI-PGF)"/>
            <person name="Walter F."/>
            <person name="Albersmeier A."/>
            <person name="Kalinowski J."/>
            <person name="Ruckert C."/>
        </authorList>
    </citation>
    <scope>NUCLEOTIDE SEQUENCE</scope>
    <source>
        <strain evidence="7">KCTC 32182</strain>
    </source>
</reference>
<gene>
    <name evidence="7" type="ORF">GCM10011289_20980</name>
</gene>
<keyword evidence="3 4" id="KW-0443">Lipid metabolism</keyword>
<accession>A0A918UA58</accession>
<keyword evidence="8" id="KW-1185">Reference proteome</keyword>
<dbReference type="CDD" id="cd07205">
    <property type="entry name" value="Pat_PNPLA6_PNPLA7_NTE1_like"/>
    <property type="match status" value="1"/>
</dbReference>
<evidence type="ECO:0000256" key="4">
    <source>
        <dbReference type="PROSITE-ProRule" id="PRU01161"/>
    </source>
</evidence>
<feature type="short sequence motif" description="GXSXG" evidence="4">
    <location>
        <begin position="67"/>
        <end position="71"/>
    </location>
</feature>
<dbReference type="PROSITE" id="PS51257">
    <property type="entry name" value="PROKAR_LIPOPROTEIN"/>
    <property type="match status" value="1"/>
</dbReference>
<keyword evidence="2 4" id="KW-0442">Lipid degradation</keyword>
<dbReference type="Gene3D" id="3.40.1090.10">
    <property type="entry name" value="Cytosolic phospholipase A2 catalytic domain"/>
    <property type="match status" value="2"/>
</dbReference>
<dbReference type="GO" id="GO:0016787">
    <property type="term" value="F:hydrolase activity"/>
    <property type="evidence" value="ECO:0007669"/>
    <property type="project" value="UniProtKB-UniRule"/>
</dbReference>
<proteinExistence type="predicted"/>
<feature type="signal peptide" evidence="5">
    <location>
        <begin position="1"/>
        <end position="20"/>
    </location>
</feature>
<evidence type="ECO:0000256" key="1">
    <source>
        <dbReference type="ARBA" id="ARBA00022801"/>
    </source>
</evidence>
<evidence type="ECO:0000256" key="5">
    <source>
        <dbReference type="SAM" id="SignalP"/>
    </source>
</evidence>
<dbReference type="SUPFAM" id="SSF52151">
    <property type="entry name" value="FabD/lysophospholipase-like"/>
    <property type="match status" value="1"/>
</dbReference>
<dbReference type="EMBL" id="BMYX01000011">
    <property type="protein sequence ID" value="GGY17370.1"/>
    <property type="molecule type" value="Genomic_DNA"/>
</dbReference>
<feature type="active site" description="Nucleophile" evidence="4">
    <location>
        <position position="69"/>
    </location>
</feature>
<evidence type="ECO:0000313" key="7">
    <source>
        <dbReference type="EMBL" id="GGY17370.1"/>
    </source>
</evidence>
<feature type="short sequence motif" description="DGA/G" evidence="4">
    <location>
        <begin position="214"/>
        <end position="216"/>
    </location>
</feature>
<feature type="short sequence motif" description="GXGXXG" evidence="4">
    <location>
        <begin position="40"/>
        <end position="45"/>
    </location>
</feature>
<feature type="active site" description="Proton acceptor" evidence="4">
    <location>
        <position position="214"/>
    </location>
</feature>
<feature type="chain" id="PRO_5037540929" description="PNPLA domain-containing protein" evidence="5">
    <location>
        <begin position="21"/>
        <end position="741"/>
    </location>
</feature>
<dbReference type="Pfam" id="PF01734">
    <property type="entry name" value="Patatin"/>
    <property type="match status" value="1"/>
</dbReference>
<reference evidence="7" key="2">
    <citation type="submission" date="2020-09" db="EMBL/GenBank/DDBJ databases">
        <authorList>
            <person name="Sun Q."/>
            <person name="Kim S."/>
        </authorList>
    </citation>
    <scope>NUCLEOTIDE SEQUENCE</scope>
    <source>
        <strain evidence="7">KCTC 32182</strain>
    </source>
</reference>
<evidence type="ECO:0000256" key="2">
    <source>
        <dbReference type="ARBA" id="ARBA00022963"/>
    </source>
</evidence>
<keyword evidence="1 4" id="KW-0378">Hydrolase</keyword>
<organism evidence="7 8">
    <name type="scientific">Paludibacterium paludis</name>
    <dbReference type="NCBI Taxonomy" id="1225769"/>
    <lineage>
        <taxon>Bacteria</taxon>
        <taxon>Pseudomonadati</taxon>
        <taxon>Pseudomonadota</taxon>
        <taxon>Betaproteobacteria</taxon>
        <taxon>Neisseriales</taxon>
        <taxon>Chromobacteriaceae</taxon>
        <taxon>Paludibacterium</taxon>
    </lineage>
</organism>
<name>A0A918UA58_9NEIS</name>
<comment type="caution">
    <text evidence="7">The sequence shown here is derived from an EMBL/GenBank/DDBJ whole genome shotgun (WGS) entry which is preliminary data.</text>
</comment>
<evidence type="ECO:0000259" key="6">
    <source>
        <dbReference type="PROSITE" id="PS51635"/>
    </source>
</evidence>
<dbReference type="InterPro" id="IPR050301">
    <property type="entry name" value="NTE"/>
</dbReference>
<protein>
    <recommendedName>
        <fullName evidence="6">PNPLA domain-containing protein</fullName>
    </recommendedName>
</protein>
<dbReference type="AlphaFoldDB" id="A0A918UA58"/>
<evidence type="ECO:0000313" key="8">
    <source>
        <dbReference type="Proteomes" id="UP000645257"/>
    </source>
</evidence>
<dbReference type="RefSeq" id="WP_189534062.1">
    <property type="nucleotide sequence ID" value="NZ_BMYX01000011.1"/>
</dbReference>
<feature type="domain" description="PNPLA" evidence="6">
    <location>
        <begin position="36"/>
        <end position="227"/>
    </location>
</feature>
<dbReference type="PANTHER" id="PTHR14226">
    <property type="entry name" value="NEUROPATHY TARGET ESTERASE/SWISS CHEESE D.MELANOGASTER"/>
    <property type="match status" value="1"/>
</dbReference>